<protein>
    <submittedName>
        <fullName evidence="1">Uncharacterized protein</fullName>
    </submittedName>
</protein>
<organism evidence="1">
    <name type="scientific">Arundo donax</name>
    <name type="common">Giant reed</name>
    <name type="synonym">Donax arundinaceus</name>
    <dbReference type="NCBI Taxonomy" id="35708"/>
    <lineage>
        <taxon>Eukaryota</taxon>
        <taxon>Viridiplantae</taxon>
        <taxon>Streptophyta</taxon>
        <taxon>Embryophyta</taxon>
        <taxon>Tracheophyta</taxon>
        <taxon>Spermatophyta</taxon>
        <taxon>Magnoliopsida</taxon>
        <taxon>Liliopsida</taxon>
        <taxon>Poales</taxon>
        <taxon>Poaceae</taxon>
        <taxon>PACMAD clade</taxon>
        <taxon>Arundinoideae</taxon>
        <taxon>Arundineae</taxon>
        <taxon>Arundo</taxon>
    </lineage>
</organism>
<reference evidence="1" key="1">
    <citation type="submission" date="2014-09" db="EMBL/GenBank/DDBJ databases">
        <authorList>
            <person name="Magalhaes I.L.F."/>
            <person name="Oliveira U."/>
            <person name="Santos F.R."/>
            <person name="Vidigal T.H.D.A."/>
            <person name="Brescovit A.D."/>
            <person name="Santos A.J."/>
        </authorList>
    </citation>
    <scope>NUCLEOTIDE SEQUENCE</scope>
    <source>
        <tissue evidence="1">Shoot tissue taken approximately 20 cm above the soil surface</tissue>
    </source>
</reference>
<dbReference type="AlphaFoldDB" id="A0A0A9GPW5"/>
<name>A0A0A9GPW5_ARUDO</name>
<dbReference type="EMBL" id="GBRH01170736">
    <property type="protein sequence ID" value="JAE27160.1"/>
    <property type="molecule type" value="Transcribed_RNA"/>
</dbReference>
<evidence type="ECO:0000313" key="1">
    <source>
        <dbReference type="EMBL" id="JAE27160.1"/>
    </source>
</evidence>
<reference evidence="1" key="2">
    <citation type="journal article" date="2015" name="Data Brief">
        <title>Shoot transcriptome of the giant reed, Arundo donax.</title>
        <authorList>
            <person name="Barrero R.A."/>
            <person name="Guerrero F.D."/>
            <person name="Moolhuijzen P."/>
            <person name="Goolsby J.A."/>
            <person name="Tidwell J."/>
            <person name="Bellgard S.E."/>
            <person name="Bellgard M.I."/>
        </authorList>
    </citation>
    <scope>NUCLEOTIDE SEQUENCE</scope>
    <source>
        <tissue evidence="1">Shoot tissue taken approximately 20 cm above the soil surface</tissue>
    </source>
</reference>
<sequence>MAFLSVIGRMEDDASCSAYMHASSSATASMSVAVDPMAGWMDRPSCRRREGGEALLA</sequence>
<proteinExistence type="predicted"/>
<accession>A0A0A9GPW5</accession>